<dbReference type="STRING" id="27349.A0A0L6VMH6"/>
<dbReference type="AlphaFoldDB" id="A0A0L6VMH6"/>
<name>A0A0L6VMH6_9BASI</name>
<feature type="region of interest" description="Disordered" evidence="1">
    <location>
        <begin position="21"/>
        <end position="50"/>
    </location>
</feature>
<protein>
    <submittedName>
        <fullName evidence="2">Uncharacterized protein</fullName>
    </submittedName>
</protein>
<dbReference type="OrthoDB" id="2498178at2759"/>
<evidence type="ECO:0000256" key="1">
    <source>
        <dbReference type="SAM" id="MobiDB-lite"/>
    </source>
</evidence>
<dbReference type="VEuPathDB" id="FungiDB:VP01_132g11"/>
<organism evidence="2 3">
    <name type="scientific">Puccinia sorghi</name>
    <dbReference type="NCBI Taxonomy" id="27349"/>
    <lineage>
        <taxon>Eukaryota</taxon>
        <taxon>Fungi</taxon>
        <taxon>Dikarya</taxon>
        <taxon>Basidiomycota</taxon>
        <taxon>Pucciniomycotina</taxon>
        <taxon>Pucciniomycetes</taxon>
        <taxon>Pucciniales</taxon>
        <taxon>Pucciniaceae</taxon>
        <taxon>Puccinia</taxon>
    </lineage>
</organism>
<sequence length="50" mass="5878">MNSLIKMMEPMRRTMSLHNLRWGDGVTGPRDKDLDRPGMNRFSHHIRTAI</sequence>
<feature type="compositionally biased region" description="Basic and acidic residues" evidence="1">
    <location>
        <begin position="29"/>
        <end position="38"/>
    </location>
</feature>
<evidence type="ECO:0000313" key="3">
    <source>
        <dbReference type="Proteomes" id="UP000037035"/>
    </source>
</evidence>
<proteinExistence type="predicted"/>
<gene>
    <name evidence="2" type="ORF">VP01_132g11</name>
</gene>
<keyword evidence="3" id="KW-1185">Reference proteome</keyword>
<comment type="caution">
    <text evidence="2">The sequence shown here is derived from an EMBL/GenBank/DDBJ whole genome shotgun (WGS) entry which is preliminary data.</text>
</comment>
<dbReference type="EMBL" id="LAVV01003666">
    <property type="protein sequence ID" value="KNZ61958.1"/>
    <property type="molecule type" value="Genomic_DNA"/>
</dbReference>
<accession>A0A0L6VMH6</accession>
<dbReference type="Proteomes" id="UP000037035">
    <property type="component" value="Unassembled WGS sequence"/>
</dbReference>
<evidence type="ECO:0000313" key="2">
    <source>
        <dbReference type="EMBL" id="KNZ61958.1"/>
    </source>
</evidence>
<reference evidence="2 3" key="1">
    <citation type="submission" date="2015-08" db="EMBL/GenBank/DDBJ databases">
        <title>Next Generation Sequencing and Analysis of the Genome of Puccinia sorghi L Schw, the Causal Agent of Maize Common Rust.</title>
        <authorList>
            <person name="Rochi L."/>
            <person name="Burguener G."/>
            <person name="Darino M."/>
            <person name="Turjanski A."/>
            <person name="Kreff E."/>
            <person name="Dieguez M.J."/>
            <person name="Sacco F."/>
        </authorList>
    </citation>
    <scope>NUCLEOTIDE SEQUENCE [LARGE SCALE GENOMIC DNA]</scope>
    <source>
        <strain evidence="2 3">RO10H11247</strain>
    </source>
</reference>